<evidence type="ECO:0000313" key="1">
    <source>
        <dbReference type="EMBL" id="MDX2294126.1"/>
    </source>
</evidence>
<dbReference type="Pfam" id="PF15588">
    <property type="entry name" value="Imm10"/>
    <property type="match status" value="1"/>
</dbReference>
<keyword evidence="2" id="KW-1185">Reference proteome</keyword>
<name>A0ABU4K8N8_9ACTN</name>
<organism evidence="1 2">
    <name type="scientific">Streptomyces roseolus</name>
    <dbReference type="NCBI Taxonomy" id="67358"/>
    <lineage>
        <taxon>Bacteria</taxon>
        <taxon>Bacillati</taxon>
        <taxon>Actinomycetota</taxon>
        <taxon>Actinomycetes</taxon>
        <taxon>Kitasatosporales</taxon>
        <taxon>Streptomycetaceae</taxon>
        <taxon>Streptomyces</taxon>
    </lineage>
</organism>
<reference evidence="1 2" key="1">
    <citation type="submission" date="2023-10" db="EMBL/GenBank/DDBJ databases">
        <authorList>
            <person name="Wang X.X."/>
        </authorList>
    </citation>
    <scope>NUCLEOTIDE SEQUENCE [LARGE SCALE GENOMIC DNA]</scope>
    <source>
        <strain evidence="1 2">NBRC 12816</strain>
    </source>
</reference>
<dbReference type="Proteomes" id="UP001278571">
    <property type="component" value="Unassembled WGS sequence"/>
</dbReference>
<comment type="caution">
    <text evidence="1">The sequence shown here is derived from an EMBL/GenBank/DDBJ whole genome shotgun (WGS) entry which is preliminary data.</text>
</comment>
<dbReference type="RefSeq" id="WP_319010448.1">
    <property type="nucleotide sequence ID" value="NZ_JAWJZF010000377.1"/>
</dbReference>
<dbReference type="EMBL" id="JAWJZF010000377">
    <property type="protein sequence ID" value="MDX2294126.1"/>
    <property type="molecule type" value="Genomic_DNA"/>
</dbReference>
<proteinExistence type="predicted"/>
<accession>A0ABU4K8N8</accession>
<sequence>MTYRFVANVVYGWHQDLPPGIHVPTAGVAESEDEESFALEFQGGVEEPDEQAVRLGLDSYCVLTPVQNTAYGCVRTVELEGNLLRVTFDPAVLDDLELDDPVVEAVLRAPAEDVARLKDALRHILAYGRAAALPIVIAA</sequence>
<dbReference type="InterPro" id="IPR028962">
    <property type="entry name" value="Imm10"/>
</dbReference>
<gene>
    <name evidence="1" type="ORF">R2363_18340</name>
</gene>
<evidence type="ECO:0000313" key="2">
    <source>
        <dbReference type="Proteomes" id="UP001278571"/>
    </source>
</evidence>
<protein>
    <submittedName>
        <fullName evidence="1">Imm10 family immunity protein</fullName>
    </submittedName>
</protein>